<comment type="similarity">
    <text evidence="1">Belongs to the beta-class carbonic anhydrase family.</text>
</comment>
<dbReference type="GO" id="GO:0015976">
    <property type="term" value="P:carbon utilization"/>
    <property type="evidence" value="ECO:0007669"/>
    <property type="project" value="InterPro"/>
</dbReference>
<evidence type="ECO:0000256" key="1">
    <source>
        <dbReference type="ARBA" id="ARBA00006217"/>
    </source>
</evidence>
<dbReference type="Pfam" id="PF00484">
    <property type="entry name" value="Pro_CA"/>
    <property type="match status" value="1"/>
</dbReference>
<sequence length="191" mass="20484">MTPDEALAILLEGNKRFRSGDSQRRTYGPSDLQRLAEGQTPIAAVVACSDSRVSPNVVFDLGLGSIFACRVPGNVAAESSLWVADMAVREFQVPLVVVMAHTGCLAVTRVIEGSASQMGPALRSEIQRAVTSVQDETGQSELERAICLNATYAAQKISDNTPILRQAESEGKTRVITMLYDMASGEVRLLA</sequence>
<feature type="binding site" evidence="7">
    <location>
        <position position="50"/>
    </location>
    <ligand>
        <name>Zn(2+)</name>
        <dbReference type="ChEBI" id="CHEBI:29105"/>
    </ligand>
</feature>
<dbReference type="PANTHER" id="PTHR11002:SF76">
    <property type="entry name" value="CARBONIC ANHYDRASE"/>
    <property type="match status" value="1"/>
</dbReference>
<evidence type="ECO:0000313" key="9">
    <source>
        <dbReference type="Proteomes" id="UP000662873"/>
    </source>
</evidence>
<evidence type="ECO:0000313" key="8">
    <source>
        <dbReference type="EMBL" id="BBO23963.1"/>
    </source>
</evidence>
<dbReference type="PANTHER" id="PTHR11002">
    <property type="entry name" value="CARBONIC ANHYDRASE"/>
    <property type="match status" value="1"/>
</dbReference>
<dbReference type="GO" id="GO:0008270">
    <property type="term" value="F:zinc ion binding"/>
    <property type="evidence" value="ECO:0007669"/>
    <property type="project" value="InterPro"/>
</dbReference>
<feature type="binding site" evidence="7">
    <location>
        <position position="101"/>
    </location>
    <ligand>
        <name>Zn(2+)</name>
        <dbReference type="ChEBI" id="CHEBI:29105"/>
    </ligand>
</feature>
<dbReference type="InterPro" id="IPR036874">
    <property type="entry name" value="Carbonic_anhydrase_sf"/>
</dbReference>
<dbReference type="InterPro" id="IPR001765">
    <property type="entry name" value="Carbonic_anhydrase"/>
</dbReference>
<dbReference type="EC" id="4.2.1.1" evidence="2"/>
<dbReference type="AlphaFoldDB" id="A0A809R8S0"/>
<dbReference type="SMART" id="SM00947">
    <property type="entry name" value="Pro_CA"/>
    <property type="match status" value="1"/>
</dbReference>
<feature type="binding site" evidence="7">
    <location>
        <position position="104"/>
    </location>
    <ligand>
        <name>Zn(2+)</name>
        <dbReference type="ChEBI" id="CHEBI:29105"/>
    </ligand>
</feature>
<dbReference type="GO" id="GO:0004089">
    <property type="term" value="F:carbonate dehydratase activity"/>
    <property type="evidence" value="ECO:0007669"/>
    <property type="project" value="UniProtKB-EC"/>
</dbReference>
<protein>
    <recommendedName>
        <fullName evidence="2">carbonic anhydrase</fullName>
        <ecNumber evidence="2">4.2.1.1</ecNumber>
    </recommendedName>
</protein>
<evidence type="ECO:0000256" key="6">
    <source>
        <dbReference type="ARBA" id="ARBA00048348"/>
    </source>
</evidence>
<accession>A0A809R8S0</accession>
<dbReference type="Gene3D" id="3.40.1050.10">
    <property type="entry name" value="Carbonic anhydrase"/>
    <property type="match status" value="1"/>
</dbReference>
<evidence type="ECO:0000256" key="3">
    <source>
        <dbReference type="ARBA" id="ARBA00022723"/>
    </source>
</evidence>
<name>A0A809R8S0_9BACT</name>
<keyword evidence="3 7" id="KW-0479">Metal-binding</keyword>
<evidence type="ECO:0000256" key="7">
    <source>
        <dbReference type="PIRSR" id="PIRSR601765-1"/>
    </source>
</evidence>
<proteinExistence type="inferred from homology"/>
<dbReference type="Proteomes" id="UP000662873">
    <property type="component" value="Chromosome"/>
</dbReference>
<comment type="catalytic activity">
    <reaction evidence="6">
        <text>hydrogencarbonate + H(+) = CO2 + H2O</text>
        <dbReference type="Rhea" id="RHEA:10748"/>
        <dbReference type="ChEBI" id="CHEBI:15377"/>
        <dbReference type="ChEBI" id="CHEBI:15378"/>
        <dbReference type="ChEBI" id="CHEBI:16526"/>
        <dbReference type="ChEBI" id="CHEBI:17544"/>
        <dbReference type="EC" id="4.2.1.1"/>
    </reaction>
</comment>
<evidence type="ECO:0000256" key="4">
    <source>
        <dbReference type="ARBA" id="ARBA00022833"/>
    </source>
</evidence>
<comment type="cofactor">
    <cofactor evidence="7">
        <name>Zn(2+)</name>
        <dbReference type="ChEBI" id="CHEBI:29105"/>
    </cofactor>
    <text evidence="7">Binds 1 zinc ion per subunit.</text>
</comment>
<evidence type="ECO:0000256" key="2">
    <source>
        <dbReference type="ARBA" id="ARBA00012925"/>
    </source>
</evidence>
<dbReference type="InterPro" id="IPR015892">
    <property type="entry name" value="Carbonic_anhydrase_CS"/>
</dbReference>
<dbReference type="SUPFAM" id="SSF53056">
    <property type="entry name" value="beta-carbonic anhydrase, cab"/>
    <property type="match status" value="1"/>
</dbReference>
<organism evidence="8 9">
    <name type="scientific">Candidatus Nitrosymbiomonas proteolyticus</name>
    <dbReference type="NCBI Taxonomy" id="2608984"/>
    <lineage>
        <taxon>Bacteria</taxon>
        <taxon>Bacillati</taxon>
        <taxon>Armatimonadota</taxon>
        <taxon>Armatimonadota incertae sedis</taxon>
        <taxon>Candidatus Nitrosymbiomonas</taxon>
    </lineage>
</organism>
<feature type="binding site" evidence="7">
    <location>
        <position position="48"/>
    </location>
    <ligand>
        <name>Zn(2+)</name>
        <dbReference type="ChEBI" id="CHEBI:29105"/>
    </ligand>
</feature>
<keyword evidence="4 7" id="KW-0862">Zinc</keyword>
<dbReference type="EMBL" id="AP021858">
    <property type="protein sequence ID" value="BBO23963.1"/>
    <property type="molecule type" value="Genomic_DNA"/>
</dbReference>
<reference evidence="8" key="1">
    <citation type="journal article" name="DNA Res.">
        <title>The physiological potential of anammox bacteria as revealed by their core genome structure.</title>
        <authorList>
            <person name="Okubo T."/>
            <person name="Toyoda A."/>
            <person name="Fukuhara K."/>
            <person name="Uchiyama I."/>
            <person name="Harigaya Y."/>
            <person name="Kuroiwa M."/>
            <person name="Suzuki T."/>
            <person name="Murakami Y."/>
            <person name="Suwa Y."/>
            <person name="Takami H."/>
        </authorList>
    </citation>
    <scope>NUCLEOTIDE SEQUENCE</scope>
    <source>
        <strain evidence="8">317325-2</strain>
    </source>
</reference>
<evidence type="ECO:0000256" key="5">
    <source>
        <dbReference type="ARBA" id="ARBA00023239"/>
    </source>
</evidence>
<gene>
    <name evidence="8" type="ORF">NPRO_15580</name>
</gene>
<dbReference type="KEGG" id="npy:NPRO_15580"/>
<keyword evidence="5" id="KW-0456">Lyase</keyword>
<dbReference type="PROSITE" id="PS00704">
    <property type="entry name" value="PROK_CO2_ANHYDRASE_1"/>
    <property type="match status" value="1"/>
</dbReference>